<dbReference type="KEGG" id="abac:LuPra_00951"/>
<dbReference type="Pfam" id="PF07676">
    <property type="entry name" value="PD40"/>
    <property type="match status" value="2"/>
</dbReference>
<evidence type="ECO:0000256" key="1">
    <source>
        <dbReference type="ARBA" id="ARBA00022679"/>
    </source>
</evidence>
<evidence type="ECO:0000313" key="8">
    <source>
        <dbReference type="EMBL" id="AMY07770.1"/>
    </source>
</evidence>
<protein>
    <submittedName>
        <fullName evidence="8">Serine/threonine-protein kinase PrkC</fullName>
        <ecNumber evidence="8">2.7.11.1</ecNumber>
    </submittedName>
</protein>
<dbReference type="Pfam" id="PF00069">
    <property type="entry name" value="Pkinase"/>
    <property type="match status" value="1"/>
</dbReference>
<dbReference type="Gene3D" id="3.30.200.20">
    <property type="entry name" value="Phosphorylase Kinase, domain 1"/>
    <property type="match status" value="1"/>
</dbReference>
<proteinExistence type="predicted"/>
<reference evidence="8 9" key="1">
    <citation type="journal article" date="2016" name="Genome Announc.">
        <title>First Complete Genome Sequence of a Subdivision 6 Acidobacterium Strain.</title>
        <authorList>
            <person name="Huang S."/>
            <person name="Vieira S."/>
            <person name="Bunk B."/>
            <person name="Riedel T."/>
            <person name="Sproer C."/>
            <person name="Overmann J."/>
        </authorList>
    </citation>
    <scope>NUCLEOTIDE SEQUENCE [LARGE SCALE GENOMIC DNA]</scope>
    <source>
        <strain evidence="9">DSM 100886 HEG_-6_39</strain>
    </source>
</reference>
<evidence type="ECO:0000256" key="2">
    <source>
        <dbReference type="ARBA" id="ARBA00022741"/>
    </source>
</evidence>
<evidence type="ECO:0000256" key="5">
    <source>
        <dbReference type="PROSITE-ProRule" id="PRU10141"/>
    </source>
</evidence>
<evidence type="ECO:0000259" key="7">
    <source>
        <dbReference type="PROSITE" id="PS50011"/>
    </source>
</evidence>
<evidence type="ECO:0000256" key="6">
    <source>
        <dbReference type="SAM" id="MobiDB-lite"/>
    </source>
</evidence>
<dbReference type="CDD" id="cd14014">
    <property type="entry name" value="STKc_PknB_like"/>
    <property type="match status" value="1"/>
</dbReference>
<dbReference type="PROSITE" id="PS50011">
    <property type="entry name" value="PROTEIN_KINASE_DOM"/>
    <property type="match status" value="1"/>
</dbReference>
<dbReference type="SUPFAM" id="SSF82171">
    <property type="entry name" value="DPP6 N-terminal domain-like"/>
    <property type="match status" value="2"/>
</dbReference>
<organism evidence="8 9">
    <name type="scientific">Luteitalea pratensis</name>
    <dbReference type="NCBI Taxonomy" id="1855912"/>
    <lineage>
        <taxon>Bacteria</taxon>
        <taxon>Pseudomonadati</taxon>
        <taxon>Acidobacteriota</taxon>
        <taxon>Vicinamibacteria</taxon>
        <taxon>Vicinamibacterales</taxon>
        <taxon>Vicinamibacteraceae</taxon>
        <taxon>Luteitalea</taxon>
    </lineage>
</organism>
<dbReference type="PANTHER" id="PTHR43289:SF6">
    <property type="entry name" value="SERINE_THREONINE-PROTEIN KINASE NEKL-3"/>
    <property type="match status" value="1"/>
</dbReference>
<name>A0A143PHL7_LUTPR</name>
<gene>
    <name evidence="8" type="primary">prkC_4</name>
    <name evidence="8" type="ORF">LuPra_00951</name>
</gene>
<feature type="binding site" evidence="5">
    <location>
        <position position="115"/>
    </location>
    <ligand>
        <name>ATP</name>
        <dbReference type="ChEBI" id="CHEBI:30616"/>
    </ligand>
</feature>
<dbReference type="PANTHER" id="PTHR43289">
    <property type="entry name" value="MITOGEN-ACTIVATED PROTEIN KINASE KINASE KINASE 20-RELATED"/>
    <property type="match status" value="1"/>
</dbReference>
<feature type="region of interest" description="Disordered" evidence="6">
    <location>
        <begin position="491"/>
        <end position="515"/>
    </location>
</feature>
<dbReference type="AlphaFoldDB" id="A0A143PHL7"/>
<reference evidence="9" key="2">
    <citation type="submission" date="2016-04" db="EMBL/GenBank/DDBJ databases">
        <title>First Complete Genome Sequence of a Subdivision 6 Acidobacterium.</title>
        <authorList>
            <person name="Huang S."/>
            <person name="Vieira S."/>
            <person name="Bunk B."/>
            <person name="Riedel T."/>
            <person name="Sproeer C."/>
            <person name="Overmann J."/>
        </authorList>
    </citation>
    <scope>NUCLEOTIDE SEQUENCE [LARGE SCALE GENOMIC DNA]</scope>
    <source>
        <strain evidence="9">DSM 100886 HEG_-6_39</strain>
    </source>
</reference>
<accession>A0A143PHL7</accession>
<sequence>MPDKVDWFRHFEDIWDAAMTRPPADRAAFLREACRDDDASQLELEVTLVDVSRAEEFLEQPLAAVVADVMEPPTDTVLTGRRFNTLQIGKLIGAGGMGHVYRARDTELNRNVAVKVLSPEFADDADRLLRFAREARVLASLNHPNIAQIHGLQSSGGVTAIVMELVAGETLADLIARGPIAVNDALPIARQIAAALEAAHEQGVVHRDLKPANIQVRTDSTVKVLDFGLAKTVHPTSDEADDLVNPAAVSSVPGVVLGTAAYISPEQASQKPVDRRVDMWAFGCVLFEMLTARPAFTGETRSAVVREVIGGEPDWAALPASTPPAIRRLLRRCLEKDAGQRLDSAAAARLEIDESQREASSVVSSRSNTRQRSAWATASWLLFGALAALLVTMTVVERARPSEQSRPLMVMSMTVDGPRLVHQAGVHFSLAPNGRTIVYSGPHGGNRVLYRKDLDRLDPEPIVGTEGGSDAFFSGDGRRIGFETRSELWSTSLDGGTPRRLHSNHPTRGGTWGEAEGIVTGRLGSGLWLTSAEGGESRQLTIPATGERHELPQLLPGGRGVLFTILDAKKPPRAAVVLLHTRQVRDIFEGVGARYVDSGHVVFGRHDKLWAVGFDLDSLQTRGVARRVREDVLWSPTGYPQFTVGGDALAYVRSSEASASAGKTVLMWVNRRGEAETLPLAPENYLLAALSPAGDRFVVQVGPSRDLWTYSFNRGTFTRLTSGRVVAFSAPTWTPDGSRIVFTTSFDGDVGFGWVRPDGSGSIEALVKGIGMRSFERTDPDFLPDGSGIITTGLAPGASLDDLLIVRLTGKVRLETLLQAPGVERNPAISPDGRAIAYNSDASGRREVYVRPFPNVGARMWQISTGGGAGPRWTRGGRELVYVDDQGRVMAVSVRADGEGRFEFSRPEPLFTYTAATAFGLDREFDVSADGERFLFHGVPTASASGSSVELVLIHNWVDELKRLVPREP</sequence>
<keyword evidence="2 5" id="KW-0547">Nucleotide-binding</keyword>
<dbReference type="GO" id="GO:0004674">
    <property type="term" value="F:protein serine/threonine kinase activity"/>
    <property type="evidence" value="ECO:0007669"/>
    <property type="project" value="UniProtKB-EC"/>
</dbReference>
<dbReference type="Proteomes" id="UP000076079">
    <property type="component" value="Chromosome"/>
</dbReference>
<feature type="domain" description="Protein kinase" evidence="7">
    <location>
        <begin position="86"/>
        <end position="363"/>
    </location>
</feature>
<dbReference type="InterPro" id="IPR011009">
    <property type="entry name" value="Kinase-like_dom_sf"/>
</dbReference>
<keyword evidence="4 5" id="KW-0067">ATP-binding</keyword>
<dbReference type="Gene3D" id="2.120.10.30">
    <property type="entry name" value="TolB, C-terminal domain"/>
    <property type="match status" value="3"/>
</dbReference>
<dbReference type="SMART" id="SM00220">
    <property type="entry name" value="S_TKc"/>
    <property type="match status" value="1"/>
</dbReference>
<dbReference type="InterPro" id="IPR011042">
    <property type="entry name" value="6-blade_b-propeller_TolB-like"/>
</dbReference>
<dbReference type="InterPro" id="IPR000719">
    <property type="entry name" value="Prot_kinase_dom"/>
</dbReference>
<keyword evidence="9" id="KW-1185">Reference proteome</keyword>
<evidence type="ECO:0000313" key="9">
    <source>
        <dbReference type="Proteomes" id="UP000076079"/>
    </source>
</evidence>
<dbReference type="STRING" id="1855912.LuPra_00951"/>
<evidence type="ECO:0000256" key="4">
    <source>
        <dbReference type="ARBA" id="ARBA00022840"/>
    </source>
</evidence>
<dbReference type="GO" id="GO:0005524">
    <property type="term" value="F:ATP binding"/>
    <property type="evidence" value="ECO:0007669"/>
    <property type="project" value="UniProtKB-UniRule"/>
</dbReference>
<dbReference type="InterPro" id="IPR017441">
    <property type="entry name" value="Protein_kinase_ATP_BS"/>
</dbReference>
<keyword evidence="3 8" id="KW-0418">Kinase</keyword>
<dbReference type="OrthoDB" id="500858at2"/>
<dbReference type="SUPFAM" id="SSF56112">
    <property type="entry name" value="Protein kinase-like (PK-like)"/>
    <property type="match status" value="1"/>
</dbReference>
<keyword evidence="1 8" id="KW-0808">Transferase</keyword>
<dbReference type="RefSeq" id="WP_157898739.1">
    <property type="nucleotide sequence ID" value="NZ_CP015136.1"/>
</dbReference>
<dbReference type="InterPro" id="IPR011659">
    <property type="entry name" value="WD40"/>
</dbReference>
<dbReference type="PROSITE" id="PS00107">
    <property type="entry name" value="PROTEIN_KINASE_ATP"/>
    <property type="match status" value="1"/>
</dbReference>
<dbReference type="EMBL" id="CP015136">
    <property type="protein sequence ID" value="AMY07770.1"/>
    <property type="molecule type" value="Genomic_DNA"/>
</dbReference>
<dbReference type="Gene3D" id="1.10.510.10">
    <property type="entry name" value="Transferase(Phosphotransferase) domain 1"/>
    <property type="match status" value="1"/>
</dbReference>
<evidence type="ECO:0000256" key="3">
    <source>
        <dbReference type="ARBA" id="ARBA00022777"/>
    </source>
</evidence>
<dbReference type="EC" id="2.7.11.1" evidence="8"/>